<evidence type="ECO:0000256" key="1">
    <source>
        <dbReference type="SAM" id="MobiDB-lite"/>
    </source>
</evidence>
<keyword evidence="3" id="KW-1185">Reference proteome</keyword>
<sequence length="270" mass="30105">MPALAGPSTSRAQDSFSASASADPSSPRKRKRTQYRVENAHPAVRVSLVFSTRLSRLFYASLSSFLRRLVSHPFLYCQVTERDDDEEEDEEAPRRKKALLERSANVNAKSAKGGKGKGKSRESDASEKKSRGGGRKKKEGDKAVSSEERQRTLTQKNAARRVSRREHARENTQAAIEQRLESGRNRSPTVAAWWFETILDTAKHQQALHQALSDHEHDGDLELVIAVLEAFTQHEVSSHIGSAVGYRVSPHLMGHLVPSQSRLQRKCGLS</sequence>
<evidence type="ECO:0000313" key="3">
    <source>
        <dbReference type="Proteomes" id="UP000623467"/>
    </source>
</evidence>
<reference evidence="2" key="1">
    <citation type="submission" date="2020-05" db="EMBL/GenBank/DDBJ databases">
        <title>Mycena genomes resolve the evolution of fungal bioluminescence.</title>
        <authorList>
            <person name="Tsai I.J."/>
        </authorList>
    </citation>
    <scope>NUCLEOTIDE SEQUENCE</scope>
    <source>
        <strain evidence="2">160909Yilan</strain>
    </source>
</reference>
<feature type="region of interest" description="Disordered" evidence="1">
    <location>
        <begin position="81"/>
        <end position="183"/>
    </location>
</feature>
<gene>
    <name evidence="2" type="ORF">MSAN_01579000</name>
</gene>
<feature type="region of interest" description="Disordered" evidence="1">
    <location>
        <begin position="1"/>
        <end position="37"/>
    </location>
</feature>
<protein>
    <submittedName>
        <fullName evidence="2">Uncharacterized protein</fullName>
    </submittedName>
</protein>
<dbReference type="AlphaFoldDB" id="A0A8H6XZZ6"/>
<feature type="compositionally biased region" description="Basic and acidic residues" evidence="1">
    <location>
        <begin position="119"/>
        <end position="130"/>
    </location>
</feature>
<feature type="compositionally biased region" description="Acidic residues" evidence="1">
    <location>
        <begin position="82"/>
        <end position="91"/>
    </location>
</feature>
<proteinExistence type="predicted"/>
<dbReference type="EMBL" id="JACAZH010000013">
    <property type="protein sequence ID" value="KAF7351468.1"/>
    <property type="molecule type" value="Genomic_DNA"/>
</dbReference>
<accession>A0A8H6XZZ6</accession>
<name>A0A8H6XZZ6_9AGAR</name>
<dbReference type="Proteomes" id="UP000623467">
    <property type="component" value="Unassembled WGS sequence"/>
</dbReference>
<feature type="compositionally biased region" description="Basic and acidic residues" evidence="1">
    <location>
        <begin position="138"/>
        <end position="151"/>
    </location>
</feature>
<feature type="compositionally biased region" description="Low complexity" evidence="1">
    <location>
        <begin position="10"/>
        <end position="25"/>
    </location>
</feature>
<organism evidence="2 3">
    <name type="scientific">Mycena sanguinolenta</name>
    <dbReference type="NCBI Taxonomy" id="230812"/>
    <lineage>
        <taxon>Eukaryota</taxon>
        <taxon>Fungi</taxon>
        <taxon>Dikarya</taxon>
        <taxon>Basidiomycota</taxon>
        <taxon>Agaricomycotina</taxon>
        <taxon>Agaricomycetes</taxon>
        <taxon>Agaricomycetidae</taxon>
        <taxon>Agaricales</taxon>
        <taxon>Marasmiineae</taxon>
        <taxon>Mycenaceae</taxon>
        <taxon>Mycena</taxon>
    </lineage>
</organism>
<comment type="caution">
    <text evidence="2">The sequence shown here is derived from an EMBL/GenBank/DDBJ whole genome shotgun (WGS) entry which is preliminary data.</text>
</comment>
<evidence type="ECO:0000313" key="2">
    <source>
        <dbReference type="EMBL" id="KAF7351468.1"/>
    </source>
</evidence>